<dbReference type="InterPro" id="IPR008756">
    <property type="entry name" value="Peptidase_M56"/>
</dbReference>
<keyword evidence="1" id="KW-0472">Membrane</keyword>
<evidence type="ECO:0000259" key="2">
    <source>
        <dbReference type="Pfam" id="PF05569"/>
    </source>
</evidence>
<gene>
    <name evidence="3" type="ORF">FK178_08975</name>
</gene>
<keyword evidence="4" id="KW-1185">Reference proteome</keyword>
<feature type="domain" description="Peptidase M56" evidence="2">
    <location>
        <begin position="152"/>
        <end position="252"/>
    </location>
</feature>
<reference evidence="3 4" key="1">
    <citation type="submission" date="2019-08" db="EMBL/GenBank/DDBJ databases">
        <title>Antarcticibacterium arcticum sp. nov., a bacterium isolated from marine sediment of the Canadian Beaufort Sea.</title>
        <authorList>
            <person name="Lee Y.M."/>
            <person name="Baek K."/>
            <person name="Lee D.-H."/>
            <person name="Shin S.C."/>
            <person name="Jin Y.K."/>
            <person name="Park Y."/>
        </authorList>
    </citation>
    <scope>NUCLEOTIDE SEQUENCE [LARGE SCALE GENOMIC DNA]</scope>
    <source>
        <strain evidence="3 4">PAMC 28998</strain>
    </source>
</reference>
<organism evidence="3 4">
    <name type="scientific">Antarcticibacterium arcticum</name>
    <dbReference type="NCBI Taxonomy" id="2585771"/>
    <lineage>
        <taxon>Bacteria</taxon>
        <taxon>Pseudomonadati</taxon>
        <taxon>Bacteroidota</taxon>
        <taxon>Flavobacteriia</taxon>
        <taxon>Flavobacteriales</taxon>
        <taxon>Flavobacteriaceae</taxon>
        <taxon>Antarcticibacterium</taxon>
    </lineage>
</organism>
<dbReference type="CDD" id="cd07341">
    <property type="entry name" value="M56_BlaR1_MecR1_like"/>
    <property type="match status" value="1"/>
</dbReference>
<dbReference type="EMBL" id="CP042476">
    <property type="protein sequence ID" value="QED37846.1"/>
    <property type="molecule type" value="Genomic_DNA"/>
</dbReference>
<dbReference type="RefSeq" id="WP_146833771.1">
    <property type="nucleotide sequence ID" value="NZ_CP042476.1"/>
</dbReference>
<protein>
    <recommendedName>
        <fullName evidence="2">Peptidase M56 domain-containing protein</fullName>
    </recommendedName>
</protein>
<name>A0A5B8YNK9_9FLAO</name>
<dbReference type="InterPro" id="IPR052173">
    <property type="entry name" value="Beta-lactam_resp_regulator"/>
</dbReference>
<dbReference type="Gene3D" id="2.170.130.10">
    <property type="entry name" value="TonB-dependent receptor, plug domain"/>
    <property type="match status" value="2"/>
</dbReference>
<evidence type="ECO:0000256" key="1">
    <source>
        <dbReference type="SAM" id="Phobius"/>
    </source>
</evidence>
<dbReference type="Proteomes" id="UP000321954">
    <property type="component" value="Chromosome"/>
</dbReference>
<dbReference type="AlphaFoldDB" id="A0A5B8YNK9"/>
<proteinExistence type="predicted"/>
<evidence type="ECO:0000313" key="3">
    <source>
        <dbReference type="EMBL" id="QED37846.1"/>
    </source>
</evidence>
<dbReference type="KEGG" id="anp:FK178_08975"/>
<feature type="transmembrane region" description="Helical" evidence="1">
    <location>
        <begin position="38"/>
        <end position="55"/>
    </location>
</feature>
<dbReference type="Pfam" id="PF05569">
    <property type="entry name" value="Peptidase_M56"/>
    <property type="match status" value="1"/>
</dbReference>
<feature type="transmembrane region" description="Helical" evidence="1">
    <location>
        <begin position="6"/>
        <end position="26"/>
    </location>
</feature>
<keyword evidence="1" id="KW-0812">Transmembrane</keyword>
<feature type="transmembrane region" description="Helical" evidence="1">
    <location>
        <begin position="173"/>
        <end position="194"/>
    </location>
</feature>
<feature type="transmembrane region" description="Helical" evidence="1">
    <location>
        <begin position="83"/>
        <end position="102"/>
    </location>
</feature>
<dbReference type="PANTHER" id="PTHR34978">
    <property type="entry name" value="POSSIBLE SENSOR-TRANSDUCER PROTEIN BLAR"/>
    <property type="match status" value="1"/>
</dbReference>
<sequence>MEVFLVYILKSAGILTIFYMAYFLLLRNDTSFKVNRKFLLGGICGSFILPLVYFTKKVVVEVSAPGPEVSHTEFLITAAEQEINWWFISGVIYFLVSGILLLRFMLQLFRIISLVNSLPKQNSDKFKMLHSKAETSPFSFFNYIIYNPKIHTPQELELILKHEMVHAGQGHTFDLLLGNLLTCFLWFNPLAWFYKKSIIQNLEFIADRETVDAVSSKKEYLHTLVKVSFGDLQPALSNSFYKSFIKKRILMLNNNKTSTENLWKISLVFPALLAFMLVFNVQTKVYSQEKTTILTTVMEVFIDIDKNTTREDLEGYINLMAEYDVILKFNDIKYNEEGLLTNIKVEFIDKSNVSSGSVTKSNTGGIESFRYVYNKEEGSRFTSPKAHAPVKSNTVNVKKTVFKTSPEDSTKISFDIKNEGSEPVYILNGKVLKNASTIKAIDPNNISGINVLKGPSAVSLYGDAAKDGAIIITTKKSGDTIQSSGFTYSTSNRVMPDSIKYNPTYTLHSVEFSDDSNRGRTRVFRAGEEVFFPERVNTEVGRRVVITNNKSYYVDTPLVVVDGEEKPADFNMTSLDNSQIKNISVLKREMAVKKYGEKAKGGVIEITLKNKKK</sequence>
<dbReference type="PANTHER" id="PTHR34978:SF3">
    <property type="entry name" value="SLR0241 PROTEIN"/>
    <property type="match status" value="1"/>
</dbReference>
<evidence type="ECO:0000313" key="4">
    <source>
        <dbReference type="Proteomes" id="UP000321954"/>
    </source>
</evidence>
<keyword evidence="1" id="KW-1133">Transmembrane helix</keyword>
<dbReference type="OrthoDB" id="1522859at2"/>
<accession>A0A5B8YNK9</accession>
<dbReference type="SUPFAM" id="SSF56935">
    <property type="entry name" value="Porins"/>
    <property type="match status" value="1"/>
</dbReference>
<dbReference type="InterPro" id="IPR037066">
    <property type="entry name" value="Plug_dom_sf"/>
</dbReference>